<gene>
    <name evidence="3" type="ORF">LU635_14100</name>
</gene>
<evidence type="ECO:0000313" key="4">
    <source>
        <dbReference type="Proteomes" id="UP001139344"/>
    </source>
</evidence>
<dbReference type="Gene3D" id="3.40.630.30">
    <property type="match status" value="1"/>
</dbReference>
<dbReference type="CDD" id="cd04301">
    <property type="entry name" value="NAT_SF"/>
    <property type="match status" value="1"/>
</dbReference>
<keyword evidence="1 3" id="KW-0808">Transferase</keyword>
<dbReference type="RefSeq" id="WP_240100134.1">
    <property type="nucleotide sequence ID" value="NZ_JAJSON010000025.1"/>
</dbReference>
<dbReference type="AlphaFoldDB" id="A0A9X1V0R8"/>
<sequence>MIRRYVPEDKSKVKDLLKRNTPEYFDPSEERELEKYLDEEIEDYFVFEQNSQIVGAGGINYFPKEKLARISWDIIDPELQGQGIGRKLAQHRIDHIKKNTGVDLIIVRTSQLAYRFYEKMGFELEKIERDFWAKGFDLYQMKKSNKS</sequence>
<evidence type="ECO:0000313" key="3">
    <source>
        <dbReference type="EMBL" id="MCG9972778.1"/>
    </source>
</evidence>
<comment type="caution">
    <text evidence="3">The sequence shown here is derived from an EMBL/GenBank/DDBJ whole genome shotgun (WGS) entry which is preliminary data.</text>
</comment>
<dbReference type="Pfam" id="PF13673">
    <property type="entry name" value="Acetyltransf_10"/>
    <property type="match status" value="1"/>
</dbReference>
<organism evidence="3 4">
    <name type="scientific">Christiangramia crocea</name>
    <dbReference type="NCBI Taxonomy" id="2904124"/>
    <lineage>
        <taxon>Bacteria</taxon>
        <taxon>Pseudomonadati</taxon>
        <taxon>Bacteroidota</taxon>
        <taxon>Flavobacteriia</taxon>
        <taxon>Flavobacteriales</taxon>
        <taxon>Flavobacteriaceae</taxon>
        <taxon>Christiangramia</taxon>
    </lineage>
</organism>
<evidence type="ECO:0000259" key="2">
    <source>
        <dbReference type="PROSITE" id="PS51186"/>
    </source>
</evidence>
<dbReference type="SUPFAM" id="SSF55729">
    <property type="entry name" value="Acyl-CoA N-acyltransferases (Nat)"/>
    <property type="match status" value="1"/>
</dbReference>
<dbReference type="PANTHER" id="PTHR13947">
    <property type="entry name" value="GNAT FAMILY N-ACETYLTRANSFERASE"/>
    <property type="match status" value="1"/>
</dbReference>
<dbReference type="EC" id="2.3.1.-" evidence="3"/>
<evidence type="ECO:0000256" key="1">
    <source>
        <dbReference type="ARBA" id="ARBA00022679"/>
    </source>
</evidence>
<keyword evidence="4" id="KW-1185">Reference proteome</keyword>
<reference evidence="3" key="1">
    <citation type="submission" date="2021-12" db="EMBL/GenBank/DDBJ databases">
        <title>Description of Gramella crocea sp. nov., a new bacterium isolated from activated sludge.</title>
        <authorList>
            <person name="Zhang X."/>
        </authorList>
    </citation>
    <scope>NUCLEOTIDE SEQUENCE</scope>
    <source>
        <strain evidence="3">YB25</strain>
    </source>
</reference>
<dbReference type="InterPro" id="IPR050769">
    <property type="entry name" value="NAT_camello-type"/>
</dbReference>
<dbReference type="PROSITE" id="PS51186">
    <property type="entry name" value="GNAT"/>
    <property type="match status" value="1"/>
</dbReference>
<dbReference type="InterPro" id="IPR000182">
    <property type="entry name" value="GNAT_dom"/>
</dbReference>
<name>A0A9X1V0R8_9FLAO</name>
<keyword evidence="3" id="KW-0012">Acyltransferase</keyword>
<dbReference type="Proteomes" id="UP001139344">
    <property type="component" value="Unassembled WGS sequence"/>
</dbReference>
<accession>A0A9X1V0R8</accession>
<feature type="domain" description="N-acetyltransferase" evidence="2">
    <location>
        <begin position="1"/>
        <end position="146"/>
    </location>
</feature>
<protein>
    <submittedName>
        <fullName evidence="3">GNAT family N-acetyltransferase</fullName>
        <ecNumber evidence="3">2.3.1.-</ecNumber>
    </submittedName>
</protein>
<dbReference type="GO" id="GO:0008080">
    <property type="term" value="F:N-acetyltransferase activity"/>
    <property type="evidence" value="ECO:0007669"/>
    <property type="project" value="InterPro"/>
</dbReference>
<proteinExistence type="predicted"/>
<dbReference type="EMBL" id="JAJSON010000025">
    <property type="protein sequence ID" value="MCG9972778.1"/>
    <property type="molecule type" value="Genomic_DNA"/>
</dbReference>
<dbReference type="InterPro" id="IPR016181">
    <property type="entry name" value="Acyl_CoA_acyltransferase"/>
</dbReference>
<dbReference type="PANTHER" id="PTHR13947:SF37">
    <property type="entry name" value="LD18367P"/>
    <property type="match status" value="1"/>
</dbReference>